<protein>
    <submittedName>
        <fullName evidence="2">Uncharacterized protein</fullName>
    </submittedName>
</protein>
<name>A0A9P4S7D3_9PEZI</name>
<feature type="region of interest" description="Disordered" evidence="1">
    <location>
        <begin position="159"/>
        <end position="295"/>
    </location>
</feature>
<feature type="compositionally biased region" description="Polar residues" evidence="1">
    <location>
        <begin position="199"/>
        <end position="223"/>
    </location>
</feature>
<feature type="compositionally biased region" description="Polar residues" evidence="1">
    <location>
        <begin position="252"/>
        <end position="268"/>
    </location>
</feature>
<sequence length="375" mass="41403">MPPKRLPSLRPTADLISFPLLKFSDATDHESEKTFSWKHTTLDLTAVFDTFQAGATSQVNRSSKVLKVVQGTKVLELLNVEQLSQDTIALTTETRRHSTQLHKDKLPLTGLIRCPLLALRYILPGGMVRRIQLKFLRDEDFRVAVSYLERLGCVLSQTPVSEKTARPERSGPSCSTIDRPMSGPSLSSSRPYIPPFSLPQHTDANFNLSSIPPASGQAVTHQPSLYPIPEHLPTSHHPISNAGGGDRLGDINWSSSTSRDRPATSSPYFAQPPATPPSTVSSSNISSERPSTAPLFSDENSILQLIPPRRELPFPRAAVGKKRNFDVATTQYASQSSDERMAVLDELFVSFIEDDNFITLCEDVSNCWRRIALGL</sequence>
<feature type="compositionally biased region" description="Low complexity" evidence="1">
    <location>
        <begin position="277"/>
        <end position="287"/>
    </location>
</feature>
<comment type="caution">
    <text evidence="2">The sequence shown here is derived from an EMBL/GenBank/DDBJ whole genome shotgun (WGS) entry which is preliminary data.</text>
</comment>
<evidence type="ECO:0000313" key="3">
    <source>
        <dbReference type="Proteomes" id="UP000799429"/>
    </source>
</evidence>
<reference evidence="2" key="1">
    <citation type="journal article" date="2020" name="Stud. Mycol.">
        <title>101 Dothideomycetes genomes: a test case for predicting lifestyles and emergence of pathogens.</title>
        <authorList>
            <person name="Haridas S."/>
            <person name="Albert R."/>
            <person name="Binder M."/>
            <person name="Bloem J."/>
            <person name="Labutti K."/>
            <person name="Salamov A."/>
            <person name="Andreopoulos B."/>
            <person name="Baker S."/>
            <person name="Barry K."/>
            <person name="Bills G."/>
            <person name="Bluhm B."/>
            <person name="Cannon C."/>
            <person name="Castanera R."/>
            <person name="Culley D."/>
            <person name="Daum C."/>
            <person name="Ezra D."/>
            <person name="Gonzalez J."/>
            <person name="Henrissat B."/>
            <person name="Kuo A."/>
            <person name="Liang C."/>
            <person name="Lipzen A."/>
            <person name="Lutzoni F."/>
            <person name="Magnuson J."/>
            <person name="Mondo S."/>
            <person name="Nolan M."/>
            <person name="Ohm R."/>
            <person name="Pangilinan J."/>
            <person name="Park H.-J."/>
            <person name="Ramirez L."/>
            <person name="Alfaro M."/>
            <person name="Sun H."/>
            <person name="Tritt A."/>
            <person name="Yoshinaga Y."/>
            <person name="Zwiers L.-H."/>
            <person name="Turgeon B."/>
            <person name="Goodwin S."/>
            <person name="Spatafora J."/>
            <person name="Crous P."/>
            <person name="Grigoriev I."/>
        </authorList>
    </citation>
    <scope>NUCLEOTIDE SEQUENCE</scope>
    <source>
        <strain evidence="2">CBS 101060</strain>
    </source>
</reference>
<keyword evidence="3" id="KW-1185">Reference proteome</keyword>
<dbReference type="GO" id="GO:0007131">
    <property type="term" value="P:reciprocal meiotic recombination"/>
    <property type="evidence" value="ECO:0007669"/>
    <property type="project" value="InterPro"/>
</dbReference>
<evidence type="ECO:0000313" key="2">
    <source>
        <dbReference type="EMBL" id="KAF2837481.1"/>
    </source>
</evidence>
<dbReference type="Proteomes" id="UP000799429">
    <property type="component" value="Unassembled WGS sequence"/>
</dbReference>
<dbReference type="EMBL" id="MU006099">
    <property type="protein sequence ID" value="KAF2837481.1"/>
    <property type="molecule type" value="Genomic_DNA"/>
</dbReference>
<dbReference type="OrthoDB" id="5360255at2759"/>
<gene>
    <name evidence="2" type="ORF">M501DRAFT_957828</name>
</gene>
<dbReference type="AlphaFoldDB" id="A0A9P4S7D3"/>
<dbReference type="Pfam" id="PF03525">
    <property type="entry name" value="Meiotic_rec114"/>
    <property type="match status" value="1"/>
</dbReference>
<accession>A0A9P4S7D3</accession>
<organism evidence="2 3">
    <name type="scientific">Patellaria atrata CBS 101060</name>
    <dbReference type="NCBI Taxonomy" id="1346257"/>
    <lineage>
        <taxon>Eukaryota</taxon>
        <taxon>Fungi</taxon>
        <taxon>Dikarya</taxon>
        <taxon>Ascomycota</taxon>
        <taxon>Pezizomycotina</taxon>
        <taxon>Dothideomycetes</taxon>
        <taxon>Dothideomycetes incertae sedis</taxon>
        <taxon>Patellariales</taxon>
        <taxon>Patellariaceae</taxon>
        <taxon>Patellaria</taxon>
    </lineage>
</organism>
<proteinExistence type="predicted"/>
<evidence type="ECO:0000256" key="1">
    <source>
        <dbReference type="SAM" id="MobiDB-lite"/>
    </source>
</evidence>
<dbReference type="InterPro" id="IPR004354">
    <property type="entry name" value="Meiotic_Rec114"/>
</dbReference>